<feature type="compositionally biased region" description="Acidic residues" evidence="10">
    <location>
        <begin position="381"/>
        <end position="390"/>
    </location>
</feature>
<dbReference type="GO" id="GO:0030490">
    <property type="term" value="P:maturation of SSU-rRNA"/>
    <property type="evidence" value="ECO:0007669"/>
    <property type="project" value="TreeGrafter"/>
</dbReference>
<dbReference type="Pfam" id="PF03715">
    <property type="entry name" value="Noc2"/>
    <property type="match status" value="1"/>
</dbReference>
<name>A0A078A8E6_STYLE</name>
<feature type="region of interest" description="Disordered" evidence="10">
    <location>
        <begin position="515"/>
        <end position="534"/>
    </location>
</feature>
<evidence type="ECO:0000256" key="10">
    <source>
        <dbReference type="SAM" id="MobiDB-lite"/>
    </source>
</evidence>
<feature type="binding site" evidence="9">
    <location>
        <position position="95"/>
    </location>
    <ligand>
        <name>S-adenosyl-L-methionine</name>
        <dbReference type="ChEBI" id="CHEBI:59789"/>
    </ligand>
</feature>
<dbReference type="EC" id="2.5.1.157" evidence="9"/>
<evidence type="ECO:0000313" key="13">
    <source>
        <dbReference type="EMBL" id="CDW77842.1"/>
    </source>
</evidence>
<comment type="function">
    <text evidence="9">Aminocarboxypropyltransferase that catalyzes the aminocarboxypropyl transfer on pseudouridine in 18S rRNA. It constitutes the last step in biosynthesis of the hypermodified N1-methyl-N3-(3-amino-3-carboxypropyl) pseudouridine (m1acp3-Psi).</text>
</comment>
<evidence type="ECO:0000256" key="6">
    <source>
        <dbReference type="ARBA" id="ARBA00022679"/>
    </source>
</evidence>
<feature type="compositionally biased region" description="Polar residues" evidence="10">
    <location>
        <begin position="270"/>
        <end position="285"/>
    </location>
</feature>
<dbReference type="OMA" id="SICAFHY"/>
<dbReference type="Pfam" id="PF04068">
    <property type="entry name" value="Fer4_RLI"/>
    <property type="match status" value="1"/>
</dbReference>
<evidence type="ECO:0000256" key="8">
    <source>
        <dbReference type="ARBA" id="ARBA00023242"/>
    </source>
</evidence>
<keyword evidence="6 9" id="KW-0808">Transferase</keyword>
<evidence type="ECO:0000256" key="3">
    <source>
        <dbReference type="ARBA" id="ARBA00022490"/>
    </source>
</evidence>
<organism evidence="13 14">
    <name type="scientific">Stylonychia lemnae</name>
    <name type="common">Ciliate</name>
    <dbReference type="NCBI Taxonomy" id="5949"/>
    <lineage>
        <taxon>Eukaryota</taxon>
        <taxon>Sar</taxon>
        <taxon>Alveolata</taxon>
        <taxon>Ciliophora</taxon>
        <taxon>Intramacronucleata</taxon>
        <taxon>Spirotrichea</taxon>
        <taxon>Stichotrichia</taxon>
        <taxon>Sporadotrichida</taxon>
        <taxon>Oxytrichidae</taxon>
        <taxon>Stylonychinae</taxon>
        <taxon>Stylonychia</taxon>
    </lineage>
</organism>
<dbReference type="GO" id="GO:0106388">
    <property type="term" value="F:rRNA small subunit aminocarboxypropyltransferase activity"/>
    <property type="evidence" value="ECO:0007669"/>
    <property type="project" value="UniProtKB-EC"/>
</dbReference>
<evidence type="ECO:0000256" key="1">
    <source>
        <dbReference type="ARBA" id="ARBA00004123"/>
    </source>
</evidence>
<keyword evidence="14" id="KW-1185">Reference proteome</keyword>
<feature type="compositionally biased region" description="Basic residues" evidence="10">
    <location>
        <begin position="1"/>
        <end position="16"/>
    </location>
</feature>
<evidence type="ECO:0000256" key="9">
    <source>
        <dbReference type="HAMAP-Rule" id="MF_03146"/>
    </source>
</evidence>
<feature type="compositionally biased region" description="Basic and acidic residues" evidence="10">
    <location>
        <begin position="256"/>
        <end position="269"/>
    </location>
</feature>
<dbReference type="Proteomes" id="UP000039865">
    <property type="component" value="Unassembled WGS sequence"/>
</dbReference>
<dbReference type="NCBIfam" id="NF002621">
    <property type="entry name" value="PRK02287.1"/>
    <property type="match status" value="1"/>
</dbReference>
<comment type="subcellular location">
    <subcellularLocation>
        <location evidence="1">Nucleus</location>
    </subcellularLocation>
</comment>
<dbReference type="InterPro" id="IPR005343">
    <property type="entry name" value="Noc2"/>
</dbReference>
<evidence type="ECO:0000256" key="7">
    <source>
        <dbReference type="ARBA" id="ARBA00022691"/>
    </source>
</evidence>
<dbReference type="AlphaFoldDB" id="A0A078A8E6"/>
<dbReference type="InterPro" id="IPR007209">
    <property type="entry name" value="RNaseL-inhib-like_metal-bd_dom"/>
</dbReference>
<proteinExistence type="inferred from homology"/>
<feature type="region of interest" description="Disordered" evidence="10">
    <location>
        <begin position="311"/>
        <end position="460"/>
    </location>
</feature>
<gene>
    <name evidence="13" type="primary">Contig12792.g13645</name>
    <name evidence="13" type="ORF">STYLEM_6808</name>
</gene>
<comment type="similarity">
    <text evidence="2">Belongs to the NOC2 family.</text>
</comment>
<sequence length="991" mass="115389">MASRRGGGHKKFKEKSHKYEDKPDKQVDFPVRLCMWYFDQCDPKKCSGMILKKHGLLSTLTKQAKFSGIVLTPTATKMVSPEDKEIIQTAGVCVIDCSWQFFDSVKVKSIKKNERLLPYMLAANPVNYGKEIKLTCAEALAGALYLSGFQEEAEQVMDCFKWGGAFFFLNEIYFEKYVKAQTSDEMMIAQEEMLKELDELREQNRNREIEMPSSSSDEEEDEDEEQDLQQNQRNGDMPSSSSEEDEDHEEEQKQEEEERKDYEKDDSNQNEKQLVNVESQITQQVQDDDTKETVDIQQKFEYLSLQIRAIEDSKRKRDFKQRSKRRFDTKKKKNANESDKYVQRKRQKQESTDKVKEKEIEEIMEDEDEELERELARDQDLGNEDNFDESEFQKYGDDLNLPESDEEESQDEDEYMRDAAGEETDSELEDYYRELGIQDEEDFSKSKKSKDSGEYKVSKKKSKVAEVVQKKETVEQTRSRLLEQMITNTKESPNYNSITKIIKIVKQVFNVSQQKEDDDEEQAQEGEQTKKKNKRKKDKKFNIAAILDSAQYKRLLIFFASEVPNLILKLCNINLKVPTNDKHLKEYDLKKVFGHLSAKQQLLLKTYSANYSRLLQQTLEEGSSSAFIEEFLVNGIQVAQICLPFGVYKKKLCASCAQIIGQYSQSEESTQMLAFQTLRAVICWNNPKQDSALFEFAAKFTKESKNGGGGFQVQDKIRVAQNCFVELLGLNTSSAYQLGFLYTKDGIKNVYSWQFYNCLKLLALAIIRHQQELSLLVHPFVQLAIGTMRLSSNIKYFPFHIKLFHLMSMINQHTKQFIPIAQYLLYPFDMQNELLNTKSKPLQDKMIPETLISLKIAKKHQETQEMKDRIVKEILEELTIYYANNSKNISFPEIIVPVGVLLRKFKKHTTNSGYRKIVAAFMDQLKKNEDYIIQKRAAMKDKSLKNLFNVVQNFDNSFGKDEQTPLEKEKAKIEEARMRSLIMRMEAIKKQ</sequence>
<comment type="similarity">
    <text evidence="9">Belongs to the TDD superfamily. TSR3 family.</text>
</comment>
<protein>
    <recommendedName>
        <fullName evidence="9">18S rRNA aminocarboxypropyltransferase</fullName>
        <ecNumber evidence="9">2.5.1.157</ecNumber>
    </recommendedName>
</protein>
<dbReference type="InParanoid" id="A0A078A8E6"/>
<dbReference type="InterPro" id="IPR022968">
    <property type="entry name" value="Tsr3-like"/>
</dbReference>
<feature type="binding site" evidence="9">
    <location>
        <position position="117"/>
    </location>
    <ligand>
        <name>S-adenosyl-L-methionine</name>
        <dbReference type="ChEBI" id="CHEBI:59789"/>
    </ligand>
</feature>
<evidence type="ECO:0000256" key="2">
    <source>
        <dbReference type="ARBA" id="ARBA00005907"/>
    </source>
</evidence>
<evidence type="ECO:0000313" key="14">
    <source>
        <dbReference type="Proteomes" id="UP000039865"/>
    </source>
</evidence>
<keyword evidence="3" id="KW-0963">Cytoplasm</keyword>
<feature type="compositionally biased region" description="Basic and acidic residues" evidence="10">
    <location>
        <begin position="443"/>
        <end position="457"/>
    </location>
</feature>
<dbReference type="Pfam" id="PF04034">
    <property type="entry name" value="Ribo_biogen_C"/>
    <property type="match status" value="1"/>
</dbReference>
<feature type="compositionally biased region" description="Basic and acidic residues" evidence="10">
    <location>
        <begin position="334"/>
        <end position="361"/>
    </location>
</feature>
<dbReference type="EMBL" id="CCKQ01006520">
    <property type="protein sequence ID" value="CDW77842.1"/>
    <property type="molecule type" value="Genomic_DNA"/>
</dbReference>
<accession>A0A078A8E6</accession>
<feature type="region of interest" description="Disordered" evidence="10">
    <location>
        <begin position="205"/>
        <end position="293"/>
    </location>
</feature>
<comment type="caution">
    <text evidence="9">Lacks conserved residue(s) required for the propagation of feature annotation.</text>
</comment>
<dbReference type="GO" id="GO:0000455">
    <property type="term" value="P:enzyme-directed rRNA pseudouridine synthesis"/>
    <property type="evidence" value="ECO:0007669"/>
    <property type="project" value="UniProtKB-UniRule"/>
</dbReference>
<keyword evidence="4 9" id="KW-0690">Ribosome biogenesis</keyword>
<keyword evidence="5 9" id="KW-0698">rRNA processing</keyword>
<feature type="compositionally biased region" description="Acidic residues" evidence="10">
    <location>
        <begin position="216"/>
        <end position="227"/>
    </location>
</feature>
<keyword evidence="7 9" id="KW-0949">S-adenosyl-L-methionine</keyword>
<feature type="domain" description="RNase L inhibitor RLI-like possible metal-binding" evidence="12">
    <location>
        <begin position="31"/>
        <end position="57"/>
    </location>
</feature>
<feature type="compositionally biased region" description="Acidic residues" evidence="10">
    <location>
        <begin position="242"/>
        <end position="255"/>
    </location>
</feature>
<dbReference type="GO" id="GO:0005634">
    <property type="term" value="C:nucleus"/>
    <property type="evidence" value="ECO:0007669"/>
    <property type="project" value="UniProtKB-SubCell"/>
</dbReference>
<dbReference type="HAMAP" id="MF_01116">
    <property type="entry name" value="TSR3"/>
    <property type="match status" value="1"/>
</dbReference>
<feature type="region of interest" description="Disordered" evidence="10">
    <location>
        <begin position="1"/>
        <end position="20"/>
    </location>
</feature>
<dbReference type="GO" id="GO:1904047">
    <property type="term" value="F:S-adenosyl-L-methionine binding"/>
    <property type="evidence" value="ECO:0007669"/>
    <property type="project" value="UniProtKB-UniRule"/>
</dbReference>
<dbReference type="OrthoDB" id="10262062at2759"/>
<evidence type="ECO:0000256" key="5">
    <source>
        <dbReference type="ARBA" id="ARBA00022552"/>
    </source>
</evidence>
<feature type="compositionally biased region" description="Basic residues" evidence="10">
    <location>
        <begin position="316"/>
        <end position="333"/>
    </location>
</feature>
<dbReference type="PANTHER" id="PTHR20426:SF0">
    <property type="entry name" value="18S RRNA AMINOCARBOXYPROPYLTRANSFERASE"/>
    <property type="match status" value="1"/>
</dbReference>
<feature type="compositionally biased region" description="Acidic residues" evidence="10">
    <location>
        <begin position="403"/>
        <end position="429"/>
    </location>
</feature>
<reference evidence="13 14" key="1">
    <citation type="submission" date="2014-06" db="EMBL/GenBank/DDBJ databases">
        <authorList>
            <person name="Swart Estienne"/>
        </authorList>
    </citation>
    <scope>NUCLEOTIDE SEQUENCE [LARGE SCALE GENOMIC DNA]</scope>
    <source>
        <strain evidence="13 14">130c</strain>
    </source>
</reference>
<feature type="compositionally biased region" description="Acidic residues" evidence="10">
    <location>
        <begin position="362"/>
        <end position="372"/>
    </location>
</feature>
<feature type="domain" description="16S/18S rRNA aminocarboxypropyltransferase Tsr3 C-terminal" evidence="11">
    <location>
        <begin position="69"/>
        <end position="193"/>
    </location>
</feature>
<evidence type="ECO:0000259" key="12">
    <source>
        <dbReference type="Pfam" id="PF04068"/>
    </source>
</evidence>
<keyword evidence="8" id="KW-0539">Nucleus</keyword>
<feature type="binding site" evidence="9">
    <location>
        <position position="47"/>
    </location>
    <ligand>
        <name>S-adenosyl-L-methionine</name>
        <dbReference type="ChEBI" id="CHEBI:59789"/>
    </ligand>
</feature>
<feature type="compositionally biased region" description="Polar residues" evidence="10">
    <location>
        <begin position="228"/>
        <end position="238"/>
    </location>
</feature>
<comment type="catalytic activity">
    <reaction evidence="9">
        <text>an N(1)-methylpseudouridine in rRNA + S-adenosyl-L-methionine = N(1)-methyl-N(3)-[(3S)-3-amino-3-carboxypropyl]pseudouridine in rRNA + S-methyl-5'-thioadenosine + H(+)</text>
        <dbReference type="Rhea" id="RHEA:63296"/>
        <dbReference type="Rhea" id="RHEA-COMP:11634"/>
        <dbReference type="Rhea" id="RHEA-COMP:16310"/>
        <dbReference type="ChEBI" id="CHEBI:15378"/>
        <dbReference type="ChEBI" id="CHEBI:17509"/>
        <dbReference type="ChEBI" id="CHEBI:59789"/>
        <dbReference type="ChEBI" id="CHEBI:74890"/>
        <dbReference type="ChEBI" id="CHEBI:146234"/>
        <dbReference type="EC" id="2.5.1.157"/>
    </reaction>
</comment>
<dbReference type="InterPro" id="IPR007177">
    <property type="entry name" value="Tsr3_C"/>
</dbReference>
<dbReference type="PANTHER" id="PTHR20426">
    <property type="entry name" value="RIBOSOME BIOGENESIS PROTEIN TSR3 HOMOLOG"/>
    <property type="match status" value="1"/>
</dbReference>
<evidence type="ECO:0000259" key="11">
    <source>
        <dbReference type="Pfam" id="PF04034"/>
    </source>
</evidence>
<evidence type="ECO:0000256" key="4">
    <source>
        <dbReference type="ARBA" id="ARBA00022517"/>
    </source>
</evidence>